<accession>A0A9W7B313</accession>
<dbReference type="InterPro" id="IPR016055">
    <property type="entry name" value="A-D-PHexomutase_a/b/a-I/II/III"/>
</dbReference>
<dbReference type="EMBL" id="BLQM01000322">
    <property type="protein sequence ID" value="GMH83021.1"/>
    <property type="molecule type" value="Genomic_DNA"/>
</dbReference>
<evidence type="ECO:0000256" key="3">
    <source>
        <dbReference type="ARBA" id="ARBA00022723"/>
    </source>
</evidence>
<dbReference type="PANTHER" id="PTHR22573">
    <property type="entry name" value="PHOSPHOHEXOMUTASE FAMILY MEMBER"/>
    <property type="match status" value="1"/>
</dbReference>
<reference evidence="8" key="1">
    <citation type="journal article" date="2023" name="Commun. Biol.">
        <title>Genome analysis of Parmales, the sister group of diatoms, reveals the evolutionary specialization of diatoms from phago-mixotrophs to photoautotrophs.</title>
        <authorList>
            <person name="Ban H."/>
            <person name="Sato S."/>
            <person name="Yoshikawa S."/>
            <person name="Yamada K."/>
            <person name="Nakamura Y."/>
            <person name="Ichinomiya M."/>
            <person name="Sato N."/>
            <person name="Blanc-Mathieu R."/>
            <person name="Endo H."/>
            <person name="Kuwata A."/>
            <person name="Ogata H."/>
        </authorList>
    </citation>
    <scope>NUCLEOTIDE SEQUENCE [LARGE SCALE GENOMIC DNA]</scope>
</reference>
<evidence type="ECO:0000313" key="8">
    <source>
        <dbReference type="Proteomes" id="UP001162640"/>
    </source>
</evidence>
<evidence type="ECO:0000259" key="6">
    <source>
        <dbReference type="Pfam" id="PF02879"/>
    </source>
</evidence>
<organism evidence="7 8">
    <name type="scientific">Triparma laevis f. inornata</name>
    <dbReference type="NCBI Taxonomy" id="1714386"/>
    <lineage>
        <taxon>Eukaryota</taxon>
        <taxon>Sar</taxon>
        <taxon>Stramenopiles</taxon>
        <taxon>Ochrophyta</taxon>
        <taxon>Bolidophyceae</taxon>
        <taxon>Parmales</taxon>
        <taxon>Triparmaceae</taxon>
        <taxon>Triparma</taxon>
    </lineage>
</organism>
<dbReference type="PANTHER" id="PTHR22573:SF2">
    <property type="entry name" value="PHOSPHOGLUCOMUTASE"/>
    <property type="match status" value="1"/>
</dbReference>
<evidence type="ECO:0000256" key="4">
    <source>
        <dbReference type="ARBA" id="ARBA00022842"/>
    </source>
</evidence>
<evidence type="ECO:0000256" key="5">
    <source>
        <dbReference type="ARBA" id="ARBA00023235"/>
    </source>
</evidence>
<dbReference type="GO" id="GO:0005829">
    <property type="term" value="C:cytosol"/>
    <property type="evidence" value="ECO:0007669"/>
    <property type="project" value="TreeGrafter"/>
</dbReference>
<protein>
    <recommendedName>
        <fullName evidence="6">Alpha-D-phosphohexomutase alpha/beta/alpha domain-containing protein</fullName>
    </recommendedName>
</protein>
<dbReference type="InterPro" id="IPR005845">
    <property type="entry name" value="A-D-PHexomutase_a/b/a-II"/>
</dbReference>
<keyword evidence="3" id="KW-0479">Metal-binding</keyword>
<dbReference type="GO" id="GO:0004614">
    <property type="term" value="F:phosphoglucomutase activity"/>
    <property type="evidence" value="ECO:0007669"/>
    <property type="project" value="InterPro"/>
</dbReference>
<dbReference type="PRINTS" id="PR00509">
    <property type="entry name" value="PGMPMM"/>
</dbReference>
<proteinExistence type="inferred from homology"/>
<dbReference type="GO" id="GO:0005975">
    <property type="term" value="P:carbohydrate metabolic process"/>
    <property type="evidence" value="ECO:0007669"/>
    <property type="project" value="InterPro"/>
</dbReference>
<dbReference type="Proteomes" id="UP001162640">
    <property type="component" value="Unassembled WGS sequence"/>
</dbReference>
<dbReference type="InterPro" id="IPR005841">
    <property type="entry name" value="Alpha-D-phosphohexomutase_SF"/>
</dbReference>
<keyword evidence="2" id="KW-0597">Phosphoprotein</keyword>
<evidence type="ECO:0000256" key="2">
    <source>
        <dbReference type="ARBA" id="ARBA00022553"/>
    </source>
</evidence>
<comment type="caution">
    <text evidence="7">The sequence shown here is derived from an EMBL/GenBank/DDBJ whole genome shotgun (WGS) entry which is preliminary data.</text>
</comment>
<keyword evidence="5" id="KW-0413">Isomerase</keyword>
<dbReference type="InterPro" id="IPR045244">
    <property type="entry name" value="PGM"/>
</dbReference>
<dbReference type="Pfam" id="PF02879">
    <property type="entry name" value="PGM_PMM_II"/>
    <property type="match status" value="1"/>
</dbReference>
<dbReference type="FunFam" id="3.40.120.10:FF:000004">
    <property type="entry name" value="Phosphoglucomutase 5"/>
    <property type="match status" value="1"/>
</dbReference>
<dbReference type="GO" id="GO:0046872">
    <property type="term" value="F:metal ion binding"/>
    <property type="evidence" value="ECO:0007669"/>
    <property type="project" value="UniProtKB-KW"/>
</dbReference>
<dbReference type="SUPFAM" id="SSF53738">
    <property type="entry name" value="Phosphoglucomutase, first 3 domains"/>
    <property type="match status" value="1"/>
</dbReference>
<comment type="similarity">
    <text evidence="1">Belongs to the phosphohexose mutase family.</text>
</comment>
<evidence type="ECO:0000313" key="7">
    <source>
        <dbReference type="EMBL" id="GMH83021.1"/>
    </source>
</evidence>
<keyword evidence="4" id="KW-0460">Magnesium</keyword>
<sequence length="222" mass="24403">MQEVRNCEKRSRLAGNATITRVTILEANILTRRFAPRLASLAAHHSFPTIDLSKVGATRVEKAGLEVNVEVVSTASTHVALLESIFDFPAIQKLLDRPDFTMIYDSMHGVNGPYAREVFCKRFGLSEDTMMNSVPKDDFNGGHADPNLTYAKELIAVCGLDKKGLKIGMTDKQVPDFGAAADGDGDRNMILGKQVRQGVMRSEARSWEYGNYTGNDTSSKLC</sequence>
<feature type="domain" description="Alpha-D-phosphohexomutase alpha/beta/alpha" evidence="6">
    <location>
        <begin position="83"/>
        <end position="191"/>
    </location>
</feature>
<evidence type="ECO:0000256" key="1">
    <source>
        <dbReference type="ARBA" id="ARBA00010231"/>
    </source>
</evidence>
<gene>
    <name evidence="7" type="ORF">TL16_g09457</name>
</gene>
<name>A0A9W7B313_9STRA</name>
<dbReference type="AlphaFoldDB" id="A0A9W7B313"/>
<dbReference type="Gene3D" id="3.40.120.10">
    <property type="entry name" value="Alpha-D-Glucose-1,6-Bisphosphate, subunit A, domain 3"/>
    <property type="match status" value="1"/>
</dbReference>